<dbReference type="GO" id="GO:0004146">
    <property type="term" value="F:dihydrofolate reductase activity"/>
    <property type="evidence" value="ECO:0007669"/>
    <property type="project" value="UniProtKB-EC"/>
</dbReference>
<comment type="similarity">
    <text evidence="2 7">Belongs to the dihydrofolate reductase family.</text>
</comment>
<sequence length="161" mass="18708">MISFVAAVAENRVIGKDNKLIWKIPKDMEKFKKITYGGTIIMGRKTFGSLPGVLKGRKHIILTRDPNFKIENNDVVVLTSIKDLKVYIEDTDEYFVIGGGEIFRLLLPYAQKLYISRIHKEYEGDTFFPHISDKEWEVKEEEEIFDEEANIGFTFQVLTRK</sequence>
<dbReference type="PRINTS" id="PR00070">
    <property type="entry name" value="DHFR"/>
</dbReference>
<dbReference type="GO" id="GO:0005829">
    <property type="term" value="C:cytosol"/>
    <property type="evidence" value="ECO:0007669"/>
    <property type="project" value="TreeGrafter"/>
</dbReference>
<dbReference type="InterPro" id="IPR001796">
    <property type="entry name" value="DHFR_dom"/>
</dbReference>
<dbReference type="GO" id="GO:0046452">
    <property type="term" value="P:dihydrofolate metabolic process"/>
    <property type="evidence" value="ECO:0007669"/>
    <property type="project" value="TreeGrafter"/>
</dbReference>
<dbReference type="GO" id="GO:0046655">
    <property type="term" value="P:folic acid metabolic process"/>
    <property type="evidence" value="ECO:0007669"/>
    <property type="project" value="TreeGrafter"/>
</dbReference>
<dbReference type="UniPathway" id="UPA00077">
    <property type="reaction ID" value="UER00158"/>
</dbReference>
<reference evidence="9 10" key="1">
    <citation type="submission" date="2016-11" db="EMBL/GenBank/DDBJ databases">
        <authorList>
            <person name="Jaros S."/>
            <person name="Januszkiewicz K."/>
            <person name="Wedrychowicz H."/>
        </authorList>
    </citation>
    <scope>NUCLEOTIDE SEQUENCE [LARGE SCALE GENOMIC DNA]</scope>
    <source>
        <strain evidence="9 10">DSM 21864</strain>
    </source>
</reference>
<dbReference type="EMBL" id="FQZO01000004">
    <property type="protein sequence ID" value="SHJ28205.1"/>
    <property type="molecule type" value="Genomic_DNA"/>
</dbReference>
<dbReference type="Proteomes" id="UP000184080">
    <property type="component" value="Unassembled WGS sequence"/>
</dbReference>
<organism evidence="9 10">
    <name type="scientific">Clostridium amylolyticum</name>
    <dbReference type="NCBI Taxonomy" id="1121298"/>
    <lineage>
        <taxon>Bacteria</taxon>
        <taxon>Bacillati</taxon>
        <taxon>Bacillota</taxon>
        <taxon>Clostridia</taxon>
        <taxon>Eubacteriales</taxon>
        <taxon>Clostridiaceae</taxon>
        <taxon>Clostridium</taxon>
    </lineage>
</organism>
<dbReference type="RefSeq" id="WP_073007237.1">
    <property type="nucleotide sequence ID" value="NZ_FQZO01000004.1"/>
</dbReference>
<dbReference type="PROSITE" id="PS51330">
    <property type="entry name" value="DHFR_2"/>
    <property type="match status" value="1"/>
</dbReference>
<dbReference type="PIRSF" id="PIRSF000194">
    <property type="entry name" value="DHFR"/>
    <property type="match status" value="1"/>
</dbReference>
<dbReference type="Pfam" id="PF00186">
    <property type="entry name" value="DHFR_1"/>
    <property type="match status" value="1"/>
</dbReference>
<proteinExistence type="inferred from homology"/>
<feature type="domain" description="DHFR" evidence="8">
    <location>
        <begin position="1"/>
        <end position="160"/>
    </location>
</feature>
<dbReference type="AlphaFoldDB" id="A0A1M6I1A8"/>
<gene>
    <name evidence="9" type="ORF">SAMN05444401_2591</name>
</gene>
<dbReference type="InterPro" id="IPR012259">
    <property type="entry name" value="DHFR"/>
</dbReference>
<evidence type="ECO:0000256" key="6">
    <source>
        <dbReference type="ARBA" id="ARBA00023002"/>
    </source>
</evidence>
<keyword evidence="6 7" id="KW-0560">Oxidoreductase</keyword>
<evidence type="ECO:0000256" key="7">
    <source>
        <dbReference type="PIRNR" id="PIRNR000194"/>
    </source>
</evidence>
<dbReference type="InterPro" id="IPR024072">
    <property type="entry name" value="DHFR-like_dom_sf"/>
</dbReference>
<dbReference type="PANTHER" id="PTHR48069">
    <property type="entry name" value="DIHYDROFOLATE REDUCTASE"/>
    <property type="match status" value="1"/>
</dbReference>
<dbReference type="SUPFAM" id="SSF53597">
    <property type="entry name" value="Dihydrofolate reductase-like"/>
    <property type="match status" value="1"/>
</dbReference>
<dbReference type="GO" id="GO:0046654">
    <property type="term" value="P:tetrahydrofolate biosynthetic process"/>
    <property type="evidence" value="ECO:0007669"/>
    <property type="project" value="UniProtKB-UniPathway"/>
</dbReference>
<comment type="pathway">
    <text evidence="1 7">Cofactor biosynthesis; tetrahydrofolate biosynthesis; 5,6,7,8-tetrahydrofolate from 7,8-dihydrofolate: step 1/1.</text>
</comment>
<evidence type="ECO:0000256" key="2">
    <source>
        <dbReference type="ARBA" id="ARBA00009539"/>
    </source>
</evidence>
<comment type="function">
    <text evidence="7">Key enzyme in folate metabolism. Catalyzes an essential reaction for de novo glycine and purine synthesis, and for DNA precursor synthesis.</text>
</comment>
<evidence type="ECO:0000313" key="9">
    <source>
        <dbReference type="EMBL" id="SHJ28205.1"/>
    </source>
</evidence>
<dbReference type="EC" id="1.5.1.3" evidence="3 7"/>
<evidence type="ECO:0000256" key="5">
    <source>
        <dbReference type="ARBA" id="ARBA00022857"/>
    </source>
</evidence>
<keyword evidence="5 7" id="KW-0521">NADP</keyword>
<comment type="catalytic activity">
    <reaction evidence="7">
        <text>(6S)-5,6,7,8-tetrahydrofolate + NADP(+) = 7,8-dihydrofolate + NADPH + H(+)</text>
        <dbReference type="Rhea" id="RHEA:15009"/>
        <dbReference type="ChEBI" id="CHEBI:15378"/>
        <dbReference type="ChEBI" id="CHEBI:57451"/>
        <dbReference type="ChEBI" id="CHEBI:57453"/>
        <dbReference type="ChEBI" id="CHEBI:57783"/>
        <dbReference type="ChEBI" id="CHEBI:58349"/>
        <dbReference type="EC" id="1.5.1.3"/>
    </reaction>
</comment>
<keyword evidence="4 7" id="KW-0554">One-carbon metabolism</keyword>
<protein>
    <recommendedName>
        <fullName evidence="3 7">Dihydrofolate reductase</fullName>
        <ecNumber evidence="3 7">1.5.1.3</ecNumber>
    </recommendedName>
</protein>
<dbReference type="STRING" id="1121298.SAMN05444401_2591"/>
<evidence type="ECO:0000259" key="8">
    <source>
        <dbReference type="PROSITE" id="PS51330"/>
    </source>
</evidence>
<evidence type="ECO:0000256" key="1">
    <source>
        <dbReference type="ARBA" id="ARBA00004903"/>
    </source>
</evidence>
<name>A0A1M6I1A8_9CLOT</name>
<evidence type="ECO:0000256" key="4">
    <source>
        <dbReference type="ARBA" id="ARBA00022563"/>
    </source>
</evidence>
<dbReference type="GO" id="GO:0006730">
    <property type="term" value="P:one-carbon metabolic process"/>
    <property type="evidence" value="ECO:0007669"/>
    <property type="project" value="UniProtKB-KW"/>
</dbReference>
<evidence type="ECO:0000256" key="3">
    <source>
        <dbReference type="ARBA" id="ARBA00012856"/>
    </source>
</evidence>
<keyword evidence="10" id="KW-1185">Reference proteome</keyword>
<dbReference type="PANTHER" id="PTHR48069:SF3">
    <property type="entry name" value="DIHYDROFOLATE REDUCTASE"/>
    <property type="match status" value="1"/>
</dbReference>
<accession>A0A1M6I1A8</accession>
<dbReference type="CDD" id="cd00209">
    <property type="entry name" value="DHFR"/>
    <property type="match status" value="1"/>
</dbReference>
<evidence type="ECO:0000313" key="10">
    <source>
        <dbReference type="Proteomes" id="UP000184080"/>
    </source>
</evidence>
<dbReference type="OrthoDB" id="9804315at2"/>
<dbReference type="Gene3D" id="3.40.430.10">
    <property type="entry name" value="Dihydrofolate Reductase, subunit A"/>
    <property type="match status" value="1"/>
</dbReference>
<dbReference type="GO" id="GO:0050661">
    <property type="term" value="F:NADP binding"/>
    <property type="evidence" value="ECO:0007669"/>
    <property type="project" value="InterPro"/>
</dbReference>